<evidence type="ECO:0000313" key="5">
    <source>
        <dbReference type="Proteomes" id="UP000516057"/>
    </source>
</evidence>
<dbReference type="Proteomes" id="UP000516057">
    <property type="component" value="Chromosome"/>
</dbReference>
<dbReference type="KEGG" id="amon:H9L24_09895"/>
<keyword evidence="2" id="KW-0732">Signal</keyword>
<dbReference type="InterPro" id="IPR026442">
    <property type="entry name" value="IPTL_CTERM"/>
</dbReference>
<dbReference type="InterPro" id="IPR013783">
    <property type="entry name" value="Ig-like_fold"/>
</dbReference>
<keyword evidence="1" id="KW-0812">Transmembrane</keyword>
<dbReference type="RefSeq" id="WP_187737994.1">
    <property type="nucleotide sequence ID" value="NZ_CP060790.1"/>
</dbReference>
<feature type="signal peptide" evidence="2">
    <location>
        <begin position="1"/>
        <end position="20"/>
    </location>
</feature>
<dbReference type="InterPro" id="IPR015919">
    <property type="entry name" value="Cadherin-like_sf"/>
</dbReference>
<dbReference type="GO" id="GO:0016020">
    <property type="term" value="C:membrane"/>
    <property type="evidence" value="ECO:0007669"/>
    <property type="project" value="InterPro"/>
</dbReference>
<dbReference type="Pfam" id="PF18203">
    <property type="entry name" value="IPTL-CTERM"/>
    <property type="match status" value="1"/>
</dbReference>
<feature type="transmembrane region" description="Helical" evidence="1">
    <location>
        <begin position="620"/>
        <end position="642"/>
    </location>
</feature>
<name>A0A7H0HKF1_9BURK</name>
<keyword evidence="1" id="KW-0472">Membrane</keyword>
<proteinExistence type="predicted"/>
<feature type="domain" description="IPTL-CTERM protein sorting" evidence="3">
    <location>
        <begin position="621"/>
        <end position="646"/>
    </location>
</feature>
<reference evidence="4 5" key="1">
    <citation type="submission" date="2020-08" db="EMBL/GenBank/DDBJ databases">
        <title>Genome sequence of Acidovorax monticola KACC 19171T.</title>
        <authorList>
            <person name="Hyun D.-W."/>
            <person name="Bae J.-W."/>
        </authorList>
    </citation>
    <scope>NUCLEOTIDE SEQUENCE [LARGE SCALE GENOMIC DNA]</scope>
    <source>
        <strain evidence="4 5">KACC 19171</strain>
    </source>
</reference>
<gene>
    <name evidence="4" type="ORF">H9L24_09895</name>
</gene>
<evidence type="ECO:0000256" key="1">
    <source>
        <dbReference type="SAM" id="Phobius"/>
    </source>
</evidence>
<dbReference type="Gene3D" id="2.60.40.10">
    <property type="entry name" value="Immunoglobulins"/>
    <property type="match status" value="1"/>
</dbReference>
<feature type="chain" id="PRO_5028829633" evidence="2">
    <location>
        <begin position="21"/>
        <end position="649"/>
    </location>
</feature>
<dbReference type="GO" id="GO:0005509">
    <property type="term" value="F:calcium ion binding"/>
    <property type="evidence" value="ECO:0007669"/>
    <property type="project" value="InterPro"/>
</dbReference>
<dbReference type="Pfam" id="PF05345">
    <property type="entry name" value="He_PIG"/>
    <property type="match status" value="1"/>
</dbReference>
<accession>A0A7H0HKF1</accession>
<dbReference type="NCBIfam" id="TIGR04174">
    <property type="entry name" value="IPTL_CTERM"/>
    <property type="match status" value="1"/>
</dbReference>
<evidence type="ECO:0000313" key="4">
    <source>
        <dbReference type="EMBL" id="QNP61017.1"/>
    </source>
</evidence>
<sequence length="649" mass="64930">MLQLRPLALAALWLPAAAQAATYTVNRATDEALGMGGVTCAAGDPCTLRAAIARANINPGADTIQFGFGGAPTIISPTSLLPEIIGPLTIDGYANGAGTPNTAATGHNAVITIRIDGASQPGGPLADGLRFGQGSSHSRLTGVAVTRFTGRGVAVNGYGQAAAAERIAIVGNFIGTDGSGMGDDATGALANTWEGIDIRNSARLTRVGGPLPAERNLIVGKLAGVNSNRDQATLVANNYIGTDRTGNVPRGATFQGVRIDTAGTTVQGNVIGAVETGVFVGGEADGVSVARNRIGVGTGGAPIAGPASQHGVWLTDLAPLNVGHSPGRIGIGGTLASDGNTIAHWGGSGIFVQRNNADSPEFVRLWWLNNRIYATGQLPIELIDTVDNQGLNPGDPAPPKINAGQPAPAITAATGDGSGTQVTYSLQAVANASYAVQAFATPACHASGYGPGQLLLGTHTIDTTNPGTFSFTASGLLPAASGSAITLTATRVFNDTTRQSSEFSQCFPLAGGAAGTPPMVNVPGLTATVGQPFSANLAQYVDATDNDAIQSYALTGAAPGLSATGAVLAGMPTAPGTYHFTLAATDKDGTASAVFTLTVTGLGGPGDPGNPDGPGGGNAVAVPTLGHAGLLLLSGLVGALGWRRKRYRN</sequence>
<keyword evidence="5" id="KW-1185">Reference proteome</keyword>
<protein>
    <submittedName>
        <fullName evidence="4">IPTL-CTERM sorting domain-containing protein</fullName>
    </submittedName>
</protein>
<organism evidence="4 5">
    <name type="scientific">Paenacidovorax monticola</name>
    <dbReference type="NCBI Taxonomy" id="1926868"/>
    <lineage>
        <taxon>Bacteria</taxon>
        <taxon>Pseudomonadati</taxon>
        <taxon>Pseudomonadota</taxon>
        <taxon>Betaproteobacteria</taxon>
        <taxon>Burkholderiales</taxon>
        <taxon>Comamonadaceae</taxon>
        <taxon>Paenacidovorax</taxon>
    </lineage>
</organism>
<keyword evidence="1" id="KW-1133">Transmembrane helix</keyword>
<evidence type="ECO:0000259" key="3">
    <source>
        <dbReference type="Pfam" id="PF18203"/>
    </source>
</evidence>
<dbReference type="SUPFAM" id="SSF49313">
    <property type="entry name" value="Cadherin-like"/>
    <property type="match status" value="1"/>
</dbReference>
<evidence type="ECO:0000256" key="2">
    <source>
        <dbReference type="SAM" id="SignalP"/>
    </source>
</evidence>
<dbReference type="EMBL" id="CP060790">
    <property type="protein sequence ID" value="QNP61017.1"/>
    <property type="molecule type" value="Genomic_DNA"/>
</dbReference>
<dbReference type="AlphaFoldDB" id="A0A7H0HKF1"/>